<dbReference type="EMBL" id="JAWDGP010003433">
    <property type="protein sequence ID" value="KAK3774328.1"/>
    <property type="molecule type" value="Genomic_DNA"/>
</dbReference>
<organism evidence="3 4">
    <name type="scientific">Elysia crispata</name>
    <name type="common">lettuce slug</name>
    <dbReference type="NCBI Taxonomy" id="231223"/>
    <lineage>
        <taxon>Eukaryota</taxon>
        <taxon>Metazoa</taxon>
        <taxon>Spiralia</taxon>
        <taxon>Lophotrochozoa</taxon>
        <taxon>Mollusca</taxon>
        <taxon>Gastropoda</taxon>
        <taxon>Heterobranchia</taxon>
        <taxon>Euthyneura</taxon>
        <taxon>Panpulmonata</taxon>
        <taxon>Sacoglossa</taxon>
        <taxon>Placobranchoidea</taxon>
        <taxon>Plakobranchidae</taxon>
        <taxon>Elysia</taxon>
    </lineage>
</organism>
<feature type="transmembrane region" description="Helical" evidence="1">
    <location>
        <begin position="198"/>
        <end position="221"/>
    </location>
</feature>
<keyword evidence="1" id="KW-0812">Transmembrane</keyword>
<proteinExistence type="predicted"/>
<dbReference type="PANTHER" id="PTHR45889:SF8">
    <property type="entry name" value="IG-LIKE DOMAIN-CONTAINING PROTEIN"/>
    <property type="match status" value="1"/>
</dbReference>
<dbReference type="Gene3D" id="2.60.40.10">
    <property type="entry name" value="Immunoglobulins"/>
    <property type="match status" value="1"/>
</dbReference>
<evidence type="ECO:0000256" key="1">
    <source>
        <dbReference type="SAM" id="Phobius"/>
    </source>
</evidence>
<accession>A0AAE1DLZ8</accession>
<name>A0AAE1DLZ8_9GAST</name>
<dbReference type="PANTHER" id="PTHR45889">
    <property type="entry name" value="IG-LIKE DOMAIN-CONTAINING PROTEIN"/>
    <property type="match status" value="1"/>
</dbReference>
<keyword evidence="1" id="KW-0472">Membrane</keyword>
<gene>
    <name evidence="3" type="ORF">RRG08_056375</name>
</gene>
<dbReference type="Proteomes" id="UP001283361">
    <property type="component" value="Unassembled WGS sequence"/>
</dbReference>
<dbReference type="SUPFAM" id="SSF48726">
    <property type="entry name" value="Immunoglobulin"/>
    <property type="match status" value="1"/>
</dbReference>
<dbReference type="InterPro" id="IPR013783">
    <property type="entry name" value="Ig-like_fold"/>
</dbReference>
<dbReference type="AlphaFoldDB" id="A0AAE1DLZ8"/>
<evidence type="ECO:0000313" key="3">
    <source>
        <dbReference type="EMBL" id="KAK3774328.1"/>
    </source>
</evidence>
<dbReference type="PROSITE" id="PS50835">
    <property type="entry name" value="IG_LIKE"/>
    <property type="match status" value="1"/>
</dbReference>
<feature type="domain" description="Ig-like" evidence="2">
    <location>
        <begin position="40"/>
        <end position="124"/>
    </location>
</feature>
<evidence type="ECO:0000313" key="4">
    <source>
        <dbReference type="Proteomes" id="UP001283361"/>
    </source>
</evidence>
<reference evidence="3" key="1">
    <citation type="journal article" date="2023" name="G3 (Bethesda)">
        <title>A reference genome for the long-term kleptoplast-retaining sea slug Elysia crispata morphotype clarki.</title>
        <authorList>
            <person name="Eastman K.E."/>
            <person name="Pendleton A.L."/>
            <person name="Shaikh M.A."/>
            <person name="Suttiyut T."/>
            <person name="Ogas R."/>
            <person name="Tomko P."/>
            <person name="Gavelis G."/>
            <person name="Widhalm J.R."/>
            <person name="Wisecaver J.H."/>
        </authorList>
    </citation>
    <scope>NUCLEOTIDE SEQUENCE</scope>
    <source>
        <strain evidence="3">ECLA1</strain>
    </source>
</reference>
<protein>
    <recommendedName>
        <fullName evidence="2">Ig-like domain-containing protein</fullName>
    </recommendedName>
</protein>
<dbReference type="InterPro" id="IPR007110">
    <property type="entry name" value="Ig-like_dom"/>
</dbReference>
<comment type="caution">
    <text evidence="3">The sequence shown here is derived from an EMBL/GenBank/DDBJ whole genome shotgun (WGS) entry which is preliminary data.</text>
</comment>
<evidence type="ECO:0000259" key="2">
    <source>
        <dbReference type="PROSITE" id="PS50835"/>
    </source>
</evidence>
<dbReference type="InterPro" id="IPR036179">
    <property type="entry name" value="Ig-like_dom_sf"/>
</dbReference>
<keyword evidence="1" id="KW-1133">Transmembrane helix</keyword>
<keyword evidence="4" id="KW-1185">Reference proteome</keyword>
<sequence>MADPLTSKINGAVCTCRSRHDSHFYRKRRTDLIFNVSYAPNVIFTVEPAHTQFSKGSKLEFNCSCQGNPEPILIMTKKDSDKDLTNVQTTELTYTLSLDCMDTGAYVCTGQSSQGITRQEISISVYCPQQLNTFLYSTHTINPAINATIRETAHIDLEINGYPEPTTLTLQRQWCGEGSGVYILLESRPGSEGDSLNIAAIVIGVIAVVLFAGLLVIIFFLHKRNRGLKERLDSLDPQNHHNNGYLIPLELSTIEDFTPVSTTAEESSVSVTNLVTVETSVVMVIAENKKGIATILA</sequence>